<keyword evidence="2" id="KW-1133">Transmembrane helix</keyword>
<feature type="transmembrane region" description="Helical" evidence="2">
    <location>
        <begin position="6"/>
        <end position="24"/>
    </location>
</feature>
<gene>
    <name evidence="6" type="ORF">FNF27_02796</name>
    <name evidence="5" type="ORF">FNF28_01190</name>
    <name evidence="3" type="ORF">FNF29_03171</name>
    <name evidence="4" type="ORF">FNF31_05845</name>
</gene>
<keyword evidence="2" id="KW-0812">Transmembrane</keyword>
<sequence length="270" mass="28998">MCIRGKWPSTAAGALVGALISWITNSTLMEISINSFFAFYFGFLFLFIGGALLWRVGSVLRATSSSSATQLYVFGGLVVASGLSCFLLDEHLFRFSPIVKIPLYVMLGTSVTFAFAFSIVDLMNVITSAFGGSCPAALSCCMSRASRGQVGLVETAGQINLLLFVSAFLGCVFGFVFGLLDIEDKRGAELRHVLLAEELYFCYPIGVLAGALTGWVNNKLREDEEEKLRRFRKGTQGPGMDPGAAMGFDDGEGGIFEPTDDFDITGGTDA</sequence>
<dbReference type="OMA" id="LFFDRSW"/>
<dbReference type="AlphaFoldDB" id="A0A5A8CLL6"/>
<feature type="transmembrane region" description="Helical" evidence="2">
    <location>
        <begin position="36"/>
        <end position="57"/>
    </location>
</feature>
<evidence type="ECO:0000313" key="4">
    <source>
        <dbReference type="EMBL" id="KAA0156922.1"/>
    </source>
</evidence>
<comment type="caution">
    <text evidence="3">The sequence shown here is derived from an EMBL/GenBank/DDBJ whole genome shotgun (WGS) entry which is preliminary data.</text>
</comment>
<dbReference type="EMBL" id="VLTO01000012">
    <property type="protein sequence ID" value="KAA0175710.1"/>
    <property type="molecule type" value="Genomic_DNA"/>
</dbReference>
<evidence type="ECO:0000313" key="6">
    <source>
        <dbReference type="EMBL" id="KAA0175710.1"/>
    </source>
</evidence>
<dbReference type="EMBL" id="VLTM01000080">
    <property type="protein sequence ID" value="KAA0156922.1"/>
    <property type="molecule type" value="Genomic_DNA"/>
</dbReference>
<keyword evidence="8" id="KW-1185">Reference proteome</keyword>
<evidence type="ECO:0000256" key="1">
    <source>
        <dbReference type="SAM" id="MobiDB-lite"/>
    </source>
</evidence>
<evidence type="ECO:0000313" key="7">
    <source>
        <dbReference type="Proteomes" id="UP000322899"/>
    </source>
</evidence>
<proteinExistence type="predicted"/>
<dbReference type="Proteomes" id="UP000322899">
    <property type="component" value="Unassembled WGS sequence"/>
</dbReference>
<dbReference type="Proteomes" id="UP000325113">
    <property type="component" value="Unassembled WGS sequence"/>
</dbReference>
<keyword evidence="2" id="KW-0472">Membrane</keyword>
<evidence type="ECO:0000313" key="9">
    <source>
        <dbReference type="Proteomes" id="UP000324907"/>
    </source>
</evidence>
<dbReference type="Proteomes" id="UP000324907">
    <property type="component" value="Unassembled WGS sequence"/>
</dbReference>
<accession>A0A5A8CLL6</accession>
<evidence type="ECO:0000313" key="8">
    <source>
        <dbReference type="Proteomes" id="UP000323011"/>
    </source>
</evidence>
<evidence type="ECO:0000313" key="3">
    <source>
        <dbReference type="EMBL" id="KAA0153354.1"/>
    </source>
</evidence>
<evidence type="ECO:0000256" key="2">
    <source>
        <dbReference type="SAM" id="Phobius"/>
    </source>
</evidence>
<protein>
    <submittedName>
        <fullName evidence="3">Uncharacterized protein</fullName>
    </submittedName>
</protein>
<reference evidence="7 8" key="1">
    <citation type="submission" date="2019-07" db="EMBL/GenBank/DDBJ databases">
        <title>Genomes of Cafeteria roenbergensis.</title>
        <authorList>
            <person name="Fischer M.G."/>
            <person name="Hackl T."/>
            <person name="Roman M."/>
        </authorList>
    </citation>
    <scope>NUCLEOTIDE SEQUENCE [LARGE SCALE GENOMIC DNA]</scope>
    <source>
        <strain evidence="3 8">BVI</strain>
        <strain evidence="4 10">Cflag</strain>
        <strain evidence="6 7">E4-10P</strain>
        <strain evidence="5 9">RCC970-E3</strain>
    </source>
</reference>
<organism evidence="3 8">
    <name type="scientific">Cafeteria roenbergensis</name>
    <name type="common">Marine flagellate</name>
    <dbReference type="NCBI Taxonomy" id="33653"/>
    <lineage>
        <taxon>Eukaryota</taxon>
        <taxon>Sar</taxon>
        <taxon>Stramenopiles</taxon>
        <taxon>Bigyra</taxon>
        <taxon>Opalozoa</taxon>
        <taxon>Bicosoecida</taxon>
        <taxon>Cafeteriaceae</taxon>
        <taxon>Cafeteria</taxon>
    </lineage>
</organism>
<feature type="transmembrane region" description="Helical" evidence="2">
    <location>
        <begin position="101"/>
        <end position="120"/>
    </location>
</feature>
<evidence type="ECO:0000313" key="5">
    <source>
        <dbReference type="EMBL" id="KAA0170917.1"/>
    </source>
</evidence>
<feature type="transmembrane region" description="Helical" evidence="2">
    <location>
        <begin position="161"/>
        <end position="182"/>
    </location>
</feature>
<dbReference type="OrthoDB" id="443651at2759"/>
<dbReference type="EMBL" id="VLTL01000010">
    <property type="protein sequence ID" value="KAA0170917.1"/>
    <property type="molecule type" value="Genomic_DNA"/>
</dbReference>
<evidence type="ECO:0000313" key="10">
    <source>
        <dbReference type="Proteomes" id="UP000325113"/>
    </source>
</evidence>
<dbReference type="Proteomes" id="UP000323011">
    <property type="component" value="Unassembled WGS sequence"/>
</dbReference>
<dbReference type="EMBL" id="VLTN01000016">
    <property type="protein sequence ID" value="KAA0153354.1"/>
    <property type="molecule type" value="Genomic_DNA"/>
</dbReference>
<name>A0A5A8CLL6_CAFRO</name>
<feature type="transmembrane region" description="Helical" evidence="2">
    <location>
        <begin position="69"/>
        <end position="89"/>
    </location>
</feature>
<feature type="region of interest" description="Disordered" evidence="1">
    <location>
        <begin position="231"/>
        <end position="270"/>
    </location>
</feature>